<feature type="compositionally biased region" description="Low complexity" evidence="1">
    <location>
        <begin position="17"/>
        <end position="30"/>
    </location>
</feature>
<accession>A0A2I0J7R1</accession>
<dbReference type="EMBL" id="PGOL01001946">
    <property type="protein sequence ID" value="PKI52277.1"/>
    <property type="molecule type" value="Genomic_DNA"/>
</dbReference>
<gene>
    <name evidence="2" type="ORF">CRG98_027319</name>
</gene>
<evidence type="ECO:0000313" key="3">
    <source>
        <dbReference type="Proteomes" id="UP000233551"/>
    </source>
</evidence>
<evidence type="ECO:0000256" key="1">
    <source>
        <dbReference type="SAM" id="MobiDB-lite"/>
    </source>
</evidence>
<evidence type="ECO:0000313" key="2">
    <source>
        <dbReference type="EMBL" id="PKI52277.1"/>
    </source>
</evidence>
<dbReference type="Proteomes" id="UP000233551">
    <property type="component" value="Unassembled WGS sequence"/>
</dbReference>
<protein>
    <submittedName>
        <fullName evidence="2">Uncharacterized protein</fullName>
    </submittedName>
</protein>
<proteinExistence type="predicted"/>
<dbReference type="AlphaFoldDB" id="A0A2I0J7R1"/>
<keyword evidence="3" id="KW-1185">Reference proteome</keyword>
<name>A0A2I0J7R1_PUNGR</name>
<comment type="caution">
    <text evidence="2">The sequence shown here is derived from an EMBL/GenBank/DDBJ whole genome shotgun (WGS) entry which is preliminary data.</text>
</comment>
<reference evidence="2 3" key="1">
    <citation type="submission" date="2017-11" db="EMBL/GenBank/DDBJ databases">
        <title>De-novo sequencing of pomegranate (Punica granatum L.) genome.</title>
        <authorList>
            <person name="Akparov Z."/>
            <person name="Amiraslanov A."/>
            <person name="Hajiyeva S."/>
            <person name="Abbasov M."/>
            <person name="Kaur K."/>
            <person name="Hamwieh A."/>
            <person name="Solovyev V."/>
            <person name="Salamov A."/>
            <person name="Braich B."/>
            <person name="Kosarev P."/>
            <person name="Mahmoud A."/>
            <person name="Hajiyev E."/>
            <person name="Babayeva S."/>
            <person name="Izzatullayeva V."/>
            <person name="Mammadov A."/>
            <person name="Mammadov A."/>
            <person name="Sharifova S."/>
            <person name="Ojaghi J."/>
            <person name="Eynullazada K."/>
            <person name="Bayramov B."/>
            <person name="Abdulazimova A."/>
            <person name="Shahmuradov I."/>
        </authorList>
    </citation>
    <scope>NUCLEOTIDE SEQUENCE [LARGE SCALE GENOMIC DNA]</scope>
    <source>
        <strain evidence="3">cv. AG2017</strain>
        <tissue evidence="2">Leaf</tissue>
    </source>
</reference>
<feature type="compositionally biased region" description="Polar residues" evidence="1">
    <location>
        <begin position="93"/>
        <end position="106"/>
    </location>
</feature>
<feature type="compositionally biased region" description="Basic residues" evidence="1">
    <location>
        <begin position="113"/>
        <end position="123"/>
    </location>
</feature>
<sequence>MDAYSDRAPGAHSTDKQTAPQNGPTGTQGPPGSGNKLQTTFRNSTRLSEGRFNGHERLPGFKPNLASPNLPIKLAYKFPSIINSNHFFNPTLSSQSPSKILSNSSPLPLIRPPHAKAKTGQNRRKTIGYSGLGTFGSAHGHLGPPLRSPTSPISHRAVSGASVLTPFFPSCRGCLPLGLLTRSHQTESCDSHGHFADSFPRTSGLGRGLRGFGCSKRTAATPLAMGAVRFLGPPDTLGLFLLEAV</sequence>
<feature type="region of interest" description="Disordered" evidence="1">
    <location>
        <begin position="1"/>
        <end position="39"/>
    </location>
</feature>
<organism evidence="2 3">
    <name type="scientific">Punica granatum</name>
    <name type="common">Pomegranate</name>
    <dbReference type="NCBI Taxonomy" id="22663"/>
    <lineage>
        <taxon>Eukaryota</taxon>
        <taxon>Viridiplantae</taxon>
        <taxon>Streptophyta</taxon>
        <taxon>Embryophyta</taxon>
        <taxon>Tracheophyta</taxon>
        <taxon>Spermatophyta</taxon>
        <taxon>Magnoliopsida</taxon>
        <taxon>eudicotyledons</taxon>
        <taxon>Gunneridae</taxon>
        <taxon>Pentapetalae</taxon>
        <taxon>rosids</taxon>
        <taxon>malvids</taxon>
        <taxon>Myrtales</taxon>
        <taxon>Lythraceae</taxon>
        <taxon>Punica</taxon>
    </lineage>
</organism>
<feature type="region of interest" description="Disordered" evidence="1">
    <location>
        <begin position="93"/>
        <end position="123"/>
    </location>
</feature>